<dbReference type="InterPro" id="IPR001283">
    <property type="entry name" value="CRISP-related"/>
</dbReference>
<proteinExistence type="predicted"/>
<keyword evidence="2" id="KW-1185">Reference proteome</keyword>
<dbReference type="PANTHER" id="PTHR10334">
    <property type="entry name" value="CYSTEINE-RICH SECRETORY PROTEIN-RELATED"/>
    <property type="match status" value="1"/>
</dbReference>
<sequence>MIKSDELLVRIKRQNKSEKPMRSSGGSDVIYATVGQNQNSVRVDSLHFRKNGDIYATVNKSRHNSADDHTYMVMNGLPRNSIIENEYMSMNGISCSVIYDIVRKSSRVSNSGHIYASLKFSCRNSIRRPQRSVSKEPIYTTFNEPVYASIKTSIEIKTERNGIRTEFLRHPYDIIKHRVEGSMIYECNDYMFTSYFLARIYSHKLKHSKIGYSKIPHGFLFKKKSDYDIVPLIKDGRLIFECGPYGFLNLKEAQEYKEKVYRNVKKRPIKIPAGTLLKSNYLKEVIWYDVKGTKIYECGNYAFKTFKEAKIYSRFLLANPKKKYSYPKYCMGESRHKIHDFDITVYLGLNRFSYKIWYNVWQNCDFLCFSRNHFQVLKAKLLLEINTYRARHGSPKLIYKNNLDKAAQMHANQIIVTEKISRFSDDKNFGTTVGISYYLAGSTVAKKWYDESSKYGFFFGRARPGTQMFTQIIWRSSKNVGFGVAMSEDTIVVVAKFFPKGNIRRKYIANVIPRR</sequence>
<feature type="domain" description="SCP" evidence="1">
    <location>
        <begin position="376"/>
        <end position="505"/>
    </location>
</feature>
<dbReference type="WBParaSite" id="SVE_1860900.1">
    <property type="protein sequence ID" value="SVE_1860900.1"/>
    <property type="gene ID" value="SVE_1860900"/>
</dbReference>
<evidence type="ECO:0000313" key="3">
    <source>
        <dbReference type="WBParaSite" id="SVE_1860900.1"/>
    </source>
</evidence>
<dbReference type="SMART" id="SM00198">
    <property type="entry name" value="SCP"/>
    <property type="match status" value="1"/>
</dbReference>
<protein>
    <submittedName>
        <fullName evidence="3">CAP domain-containing protein (inferred by orthology to a zebrafish protein)</fullName>
    </submittedName>
</protein>
<accession>A0A0K0G1L8</accession>
<evidence type="ECO:0000313" key="2">
    <source>
        <dbReference type="Proteomes" id="UP000035680"/>
    </source>
</evidence>
<organism evidence="2 3">
    <name type="scientific">Strongyloides venezuelensis</name>
    <name type="common">Threadworm</name>
    <dbReference type="NCBI Taxonomy" id="75913"/>
    <lineage>
        <taxon>Eukaryota</taxon>
        <taxon>Metazoa</taxon>
        <taxon>Ecdysozoa</taxon>
        <taxon>Nematoda</taxon>
        <taxon>Chromadorea</taxon>
        <taxon>Rhabditida</taxon>
        <taxon>Tylenchina</taxon>
        <taxon>Panagrolaimomorpha</taxon>
        <taxon>Strongyloidoidea</taxon>
        <taxon>Strongyloididae</taxon>
        <taxon>Strongyloides</taxon>
    </lineage>
</organism>
<dbReference type="Pfam" id="PF00188">
    <property type="entry name" value="CAP"/>
    <property type="match status" value="1"/>
</dbReference>
<dbReference type="Proteomes" id="UP000035680">
    <property type="component" value="Unassembled WGS sequence"/>
</dbReference>
<evidence type="ECO:0000259" key="1">
    <source>
        <dbReference type="SMART" id="SM00198"/>
    </source>
</evidence>
<dbReference type="AlphaFoldDB" id="A0A0K0G1L8"/>
<reference evidence="2" key="1">
    <citation type="submission" date="2014-07" db="EMBL/GenBank/DDBJ databases">
        <authorList>
            <person name="Martin A.A"/>
            <person name="De Silva N."/>
        </authorList>
    </citation>
    <scope>NUCLEOTIDE SEQUENCE</scope>
</reference>
<dbReference type="Gene3D" id="3.40.33.10">
    <property type="entry name" value="CAP"/>
    <property type="match status" value="1"/>
</dbReference>
<reference evidence="3" key="2">
    <citation type="submission" date="2015-08" db="UniProtKB">
        <authorList>
            <consortium name="WormBaseParasite"/>
        </authorList>
    </citation>
    <scope>IDENTIFICATION</scope>
</reference>
<dbReference type="InterPro" id="IPR035940">
    <property type="entry name" value="CAP_sf"/>
</dbReference>
<dbReference type="InterPro" id="IPR014044">
    <property type="entry name" value="CAP_dom"/>
</dbReference>
<name>A0A0K0G1L8_STRVS</name>
<dbReference type="SUPFAM" id="SSF55797">
    <property type="entry name" value="PR-1-like"/>
    <property type="match status" value="1"/>
</dbReference>